<dbReference type="InterPro" id="IPR050109">
    <property type="entry name" value="HTH-type_TetR-like_transc_reg"/>
</dbReference>
<dbReference type="STRING" id="317655.Sala_0595"/>
<feature type="compositionally biased region" description="Basic residues" evidence="5">
    <location>
        <begin position="13"/>
        <end position="22"/>
    </location>
</feature>
<evidence type="ECO:0000313" key="8">
    <source>
        <dbReference type="Proteomes" id="UP000006578"/>
    </source>
</evidence>
<name>Q1GVK6_SPHAL</name>
<dbReference type="OrthoDB" id="9795011at2"/>
<dbReference type="GO" id="GO:0003700">
    <property type="term" value="F:DNA-binding transcription factor activity"/>
    <property type="evidence" value="ECO:0007669"/>
    <property type="project" value="TreeGrafter"/>
</dbReference>
<evidence type="ECO:0000256" key="3">
    <source>
        <dbReference type="ARBA" id="ARBA00023163"/>
    </source>
</evidence>
<organism evidence="7 8">
    <name type="scientific">Sphingopyxis alaskensis (strain DSM 13593 / LMG 18877 / RB2256)</name>
    <name type="common">Sphingomonas alaskensis</name>
    <dbReference type="NCBI Taxonomy" id="317655"/>
    <lineage>
        <taxon>Bacteria</taxon>
        <taxon>Pseudomonadati</taxon>
        <taxon>Pseudomonadota</taxon>
        <taxon>Alphaproteobacteria</taxon>
        <taxon>Sphingomonadales</taxon>
        <taxon>Sphingomonadaceae</taxon>
        <taxon>Sphingopyxis</taxon>
    </lineage>
</organism>
<feature type="region of interest" description="Disordered" evidence="5">
    <location>
        <begin position="1"/>
        <end position="24"/>
    </location>
</feature>
<sequence length="199" mass="21739">MSNPPEQNDRPKRSYRLGRRAKSRDLTRQRIVDAAIELHSSVGPARTTVAQIAERAGVQRHTYYAHFPDEWDLLLACSGTALGRDPLPDPARLGALPKGPTRLREGLSQFYDWFARNEGQAGCVLRDAEYHDPTRHIVALRMAPVFAAAASVMGEDLGRRATALLGVALDFSCWRALAGSCSPDEAAALMADAIMLIDG</sequence>
<feature type="DNA-binding region" description="H-T-H motif" evidence="4">
    <location>
        <begin position="48"/>
        <end position="67"/>
    </location>
</feature>
<feature type="domain" description="HTH tetR-type" evidence="6">
    <location>
        <begin position="25"/>
        <end position="85"/>
    </location>
</feature>
<proteinExistence type="predicted"/>
<dbReference type="EMBL" id="CP000356">
    <property type="protein sequence ID" value="ABF52316.1"/>
    <property type="molecule type" value="Genomic_DNA"/>
</dbReference>
<evidence type="ECO:0000256" key="2">
    <source>
        <dbReference type="ARBA" id="ARBA00023125"/>
    </source>
</evidence>
<dbReference type="SUPFAM" id="SSF46689">
    <property type="entry name" value="Homeodomain-like"/>
    <property type="match status" value="1"/>
</dbReference>
<dbReference type="Pfam" id="PF00440">
    <property type="entry name" value="TetR_N"/>
    <property type="match status" value="1"/>
</dbReference>
<dbReference type="AlphaFoldDB" id="Q1GVK6"/>
<keyword evidence="8" id="KW-1185">Reference proteome</keyword>
<evidence type="ECO:0000256" key="5">
    <source>
        <dbReference type="SAM" id="MobiDB-lite"/>
    </source>
</evidence>
<protein>
    <submittedName>
        <fullName evidence="7">Transcriptional regulator, TetR family</fullName>
    </submittedName>
</protein>
<dbReference type="PANTHER" id="PTHR30055:SF234">
    <property type="entry name" value="HTH-TYPE TRANSCRIPTIONAL REGULATOR BETI"/>
    <property type="match status" value="1"/>
</dbReference>
<dbReference type="Proteomes" id="UP000006578">
    <property type="component" value="Chromosome"/>
</dbReference>
<dbReference type="PANTHER" id="PTHR30055">
    <property type="entry name" value="HTH-TYPE TRANSCRIPTIONAL REGULATOR RUTR"/>
    <property type="match status" value="1"/>
</dbReference>
<dbReference type="GO" id="GO:0000976">
    <property type="term" value="F:transcription cis-regulatory region binding"/>
    <property type="evidence" value="ECO:0007669"/>
    <property type="project" value="TreeGrafter"/>
</dbReference>
<dbReference type="InterPro" id="IPR001647">
    <property type="entry name" value="HTH_TetR"/>
</dbReference>
<dbReference type="KEGG" id="sal:Sala_0595"/>
<dbReference type="eggNOG" id="COG1309">
    <property type="taxonomic scope" value="Bacteria"/>
</dbReference>
<gene>
    <name evidence="7" type="ordered locus">Sala_0595</name>
</gene>
<evidence type="ECO:0000256" key="1">
    <source>
        <dbReference type="ARBA" id="ARBA00023015"/>
    </source>
</evidence>
<keyword evidence="3" id="KW-0804">Transcription</keyword>
<keyword evidence="2 4" id="KW-0238">DNA-binding</keyword>
<evidence type="ECO:0000256" key="4">
    <source>
        <dbReference type="PROSITE-ProRule" id="PRU00335"/>
    </source>
</evidence>
<evidence type="ECO:0000259" key="6">
    <source>
        <dbReference type="PROSITE" id="PS50977"/>
    </source>
</evidence>
<reference evidence="7 8" key="1">
    <citation type="journal article" date="2009" name="Proc. Natl. Acad. Sci. U.S.A.">
        <title>The genomic basis of trophic strategy in marine bacteria.</title>
        <authorList>
            <person name="Lauro F.M."/>
            <person name="McDougald D."/>
            <person name="Thomas T."/>
            <person name="Williams T.J."/>
            <person name="Egan S."/>
            <person name="Rice S."/>
            <person name="DeMaere M.Z."/>
            <person name="Ting L."/>
            <person name="Ertan H."/>
            <person name="Johnson J."/>
            <person name="Ferriera S."/>
            <person name="Lapidus A."/>
            <person name="Anderson I."/>
            <person name="Kyrpides N."/>
            <person name="Munk A.C."/>
            <person name="Detter C."/>
            <person name="Han C.S."/>
            <person name="Brown M.V."/>
            <person name="Robb F.T."/>
            <person name="Kjelleberg S."/>
            <person name="Cavicchioli R."/>
        </authorList>
    </citation>
    <scope>NUCLEOTIDE SEQUENCE [LARGE SCALE GENOMIC DNA]</scope>
    <source>
        <strain evidence="8">DSM 13593 / LMG 18877 / RB2256</strain>
    </source>
</reference>
<evidence type="ECO:0000313" key="7">
    <source>
        <dbReference type="EMBL" id="ABF52316.1"/>
    </source>
</evidence>
<dbReference type="PRINTS" id="PR00455">
    <property type="entry name" value="HTHTETR"/>
</dbReference>
<accession>Q1GVK6</accession>
<dbReference type="PROSITE" id="PS50977">
    <property type="entry name" value="HTH_TETR_2"/>
    <property type="match status" value="1"/>
</dbReference>
<dbReference type="Gene3D" id="1.10.357.10">
    <property type="entry name" value="Tetracycline Repressor, domain 2"/>
    <property type="match status" value="1"/>
</dbReference>
<dbReference type="InterPro" id="IPR009057">
    <property type="entry name" value="Homeodomain-like_sf"/>
</dbReference>
<dbReference type="HOGENOM" id="CLU_117566_0_0_5"/>
<keyword evidence="1" id="KW-0805">Transcription regulation</keyword>